<dbReference type="Pfam" id="PF00480">
    <property type="entry name" value="ROK"/>
    <property type="match status" value="1"/>
</dbReference>
<reference evidence="1" key="1">
    <citation type="submission" date="2020-05" db="EMBL/GenBank/DDBJ databases">
        <authorList>
            <person name="Chiriac C."/>
            <person name="Salcher M."/>
            <person name="Ghai R."/>
            <person name="Kavagutti S V."/>
        </authorList>
    </citation>
    <scope>NUCLEOTIDE SEQUENCE</scope>
</reference>
<dbReference type="EMBL" id="CAEZVF010000026">
    <property type="protein sequence ID" value="CAB4617253.1"/>
    <property type="molecule type" value="Genomic_DNA"/>
</dbReference>
<protein>
    <submittedName>
        <fullName evidence="1">Unannotated protein</fullName>
    </submittedName>
</protein>
<evidence type="ECO:0000313" key="1">
    <source>
        <dbReference type="EMBL" id="CAB4617253.1"/>
    </source>
</evidence>
<sequence length="316" mass="31898">MSWVVGVDIGGTKTVAGLVSNTGEVLNSIFVPTPTHDADAIVATVVECINTVGETHKPHAIGIGVAGLIDVTGRNVAFAPHLAFVDFPLAQRIEEQTQVPCVIENDATATAWAEYRVGSGHGVHSLLAVTVGTGLGGGVVVNDTLMRGAHGTAGEVGHIPWVLDGVLCACGARGCLEQYASGSALTRHAREFVASGHLDAQPLLAACDGDIDQLTGNLVTQLALAGDHACMALIADIGTTLGAGLSAMVAVVDPALVVVGGGVSAAGELLLQPARIALEQRLIGGAHRPVPPVVKAQCGELAAMVGAGLLAHESVI</sequence>
<proteinExistence type="predicted"/>
<dbReference type="InterPro" id="IPR049874">
    <property type="entry name" value="ROK_cs"/>
</dbReference>
<dbReference type="PANTHER" id="PTHR18964">
    <property type="entry name" value="ROK (REPRESSOR, ORF, KINASE) FAMILY"/>
    <property type="match status" value="1"/>
</dbReference>
<dbReference type="SUPFAM" id="SSF53067">
    <property type="entry name" value="Actin-like ATPase domain"/>
    <property type="match status" value="1"/>
</dbReference>
<organism evidence="1">
    <name type="scientific">freshwater metagenome</name>
    <dbReference type="NCBI Taxonomy" id="449393"/>
    <lineage>
        <taxon>unclassified sequences</taxon>
        <taxon>metagenomes</taxon>
        <taxon>ecological metagenomes</taxon>
    </lineage>
</organism>
<dbReference type="PANTHER" id="PTHR18964:SF173">
    <property type="entry name" value="GLUCOKINASE"/>
    <property type="match status" value="1"/>
</dbReference>
<gene>
    <name evidence="1" type="ORF">UFOPK1939_00289</name>
</gene>
<dbReference type="InterPro" id="IPR000600">
    <property type="entry name" value="ROK"/>
</dbReference>
<dbReference type="Gene3D" id="3.30.420.40">
    <property type="match status" value="2"/>
</dbReference>
<dbReference type="PROSITE" id="PS01125">
    <property type="entry name" value="ROK"/>
    <property type="match status" value="1"/>
</dbReference>
<accession>A0A6J6HXF5</accession>
<name>A0A6J6HXF5_9ZZZZ</name>
<dbReference type="AlphaFoldDB" id="A0A6J6HXF5"/>
<dbReference type="InterPro" id="IPR043129">
    <property type="entry name" value="ATPase_NBD"/>
</dbReference>